<protein>
    <submittedName>
        <fullName evidence="1">Uncharacterized protein</fullName>
    </submittedName>
</protein>
<reference evidence="1" key="1">
    <citation type="submission" date="2021-01" db="EMBL/GenBank/DDBJ databases">
        <title>Whole genome shotgun sequence of Spirilliplanes yamanashiensis NBRC 15828.</title>
        <authorList>
            <person name="Komaki H."/>
            <person name="Tamura T."/>
        </authorList>
    </citation>
    <scope>NUCLEOTIDE SEQUENCE</scope>
    <source>
        <strain evidence="1">NBRC 15828</strain>
    </source>
</reference>
<accession>A0A8J4DJU5</accession>
<evidence type="ECO:0000313" key="2">
    <source>
        <dbReference type="Proteomes" id="UP000652013"/>
    </source>
</evidence>
<organism evidence="1 2">
    <name type="scientific">Spirilliplanes yamanashiensis</name>
    <dbReference type="NCBI Taxonomy" id="42233"/>
    <lineage>
        <taxon>Bacteria</taxon>
        <taxon>Bacillati</taxon>
        <taxon>Actinomycetota</taxon>
        <taxon>Actinomycetes</taxon>
        <taxon>Micromonosporales</taxon>
        <taxon>Micromonosporaceae</taxon>
        <taxon>Spirilliplanes</taxon>
    </lineage>
</organism>
<sequence>MPFDGDTMLWLALVLLVLSGGLLGALALATRETARPARRPSAG</sequence>
<proteinExistence type="predicted"/>
<comment type="caution">
    <text evidence="1">The sequence shown here is derived from an EMBL/GenBank/DDBJ whole genome shotgun (WGS) entry which is preliminary data.</text>
</comment>
<dbReference type="EMBL" id="BOOY01000028">
    <property type="protein sequence ID" value="GIJ04557.1"/>
    <property type="molecule type" value="Genomic_DNA"/>
</dbReference>
<gene>
    <name evidence="1" type="ORF">Sya03_39090</name>
</gene>
<keyword evidence="2" id="KW-1185">Reference proteome</keyword>
<dbReference type="AlphaFoldDB" id="A0A8J4DJU5"/>
<dbReference type="RefSeq" id="WP_275411462.1">
    <property type="nucleotide sequence ID" value="NZ_BAAAGJ010000005.1"/>
</dbReference>
<dbReference type="Proteomes" id="UP000652013">
    <property type="component" value="Unassembled WGS sequence"/>
</dbReference>
<evidence type="ECO:0000313" key="1">
    <source>
        <dbReference type="EMBL" id="GIJ04557.1"/>
    </source>
</evidence>
<name>A0A8J4DJU5_9ACTN</name>